<comment type="caution">
    <text evidence="1">The sequence shown here is derived from an EMBL/GenBank/DDBJ whole genome shotgun (WGS) entry which is preliminary data.</text>
</comment>
<protein>
    <submittedName>
        <fullName evidence="1">Uncharacterized protein</fullName>
    </submittedName>
</protein>
<reference evidence="1 2" key="1">
    <citation type="journal article" date="2019" name="Sci. Rep.">
        <title>Orb-weaving spider Araneus ventricosus genome elucidates the spidroin gene catalogue.</title>
        <authorList>
            <person name="Kono N."/>
            <person name="Nakamura H."/>
            <person name="Ohtoshi R."/>
            <person name="Moran D.A.P."/>
            <person name="Shinohara A."/>
            <person name="Yoshida Y."/>
            <person name="Fujiwara M."/>
            <person name="Mori M."/>
            <person name="Tomita M."/>
            <person name="Arakawa K."/>
        </authorList>
    </citation>
    <scope>NUCLEOTIDE SEQUENCE [LARGE SCALE GENOMIC DNA]</scope>
</reference>
<evidence type="ECO:0000313" key="2">
    <source>
        <dbReference type="Proteomes" id="UP000499080"/>
    </source>
</evidence>
<sequence>MISILCLRCSQISTSVEGLRCFYCDNDESRTVVNANFRTSVPKPGIVSSGYYVPAADASTQMAEEDFILFEPTREASTQTTDNDFNILAQTVGRHEHENCTKRDCSSQGKTFQDFNQDFTAKENRLPSNPNRNRGAFHDQSYDIFNSATVGTLLEAADEPHVSSQQQTYFYELSSTDEYKINPNSMGCLECRELWNRQNM</sequence>
<dbReference type="AlphaFoldDB" id="A0A4Y2UZX8"/>
<proteinExistence type="predicted"/>
<name>A0A4Y2UZX8_ARAVE</name>
<gene>
    <name evidence="1" type="ORF">AVEN_103512_1</name>
</gene>
<evidence type="ECO:0000313" key="1">
    <source>
        <dbReference type="EMBL" id="GBO17842.1"/>
    </source>
</evidence>
<accession>A0A4Y2UZX8</accession>
<keyword evidence="2" id="KW-1185">Reference proteome</keyword>
<organism evidence="1 2">
    <name type="scientific">Araneus ventricosus</name>
    <name type="common">Orbweaver spider</name>
    <name type="synonym">Epeira ventricosa</name>
    <dbReference type="NCBI Taxonomy" id="182803"/>
    <lineage>
        <taxon>Eukaryota</taxon>
        <taxon>Metazoa</taxon>
        <taxon>Ecdysozoa</taxon>
        <taxon>Arthropoda</taxon>
        <taxon>Chelicerata</taxon>
        <taxon>Arachnida</taxon>
        <taxon>Araneae</taxon>
        <taxon>Araneomorphae</taxon>
        <taxon>Entelegynae</taxon>
        <taxon>Araneoidea</taxon>
        <taxon>Araneidae</taxon>
        <taxon>Araneus</taxon>
    </lineage>
</organism>
<dbReference type="Proteomes" id="UP000499080">
    <property type="component" value="Unassembled WGS sequence"/>
</dbReference>
<dbReference type="EMBL" id="BGPR01041562">
    <property type="protein sequence ID" value="GBO17842.1"/>
    <property type="molecule type" value="Genomic_DNA"/>
</dbReference>